<keyword evidence="3 4" id="KW-0560">Oxidoreductase</keyword>
<dbReference type="EMBL" id="CP134536">
    <property type="protein sequence ID" value="WNH11374.1"/>
    <property type="molecule type" value="Genomic_DNA"/>
</dbReference>
<dbReference type="CDD" id="cd04730">
    <property type="entry name" value="NPD_like"/>
    <property type="match status" value="1"/>
</dbReference>
<organism evidence="4 5">
    <name type="scientific">Thalassobellus suaedae</name>
    <dbReference type="NCBI Taxonomy" id="3074124"/>
    <lineage>
        <taxon>Bacteria</taxon>
        <taxon>Pseudomonadati</taxon>
        <taxon>Bacteroidota</taxon>
        <taxon>Flavobacteriia</taxon>
        <taxon>Flavobacteriales</taxon>
        <taxon>Flavobacteriaceae</taxon>
        <taxon>Thalassobellus</taxon>
    </lineage>
</organism>
<dbReference type="InterPro" id="IPR004136">
    <property type="entry name" value="NMO"/>
</dbReference>
<gene>
    <name evidence="4" type="ORF">RHP49_10695</name>
</gene>
<dbReference type="PANTHER" id="PTHR32332">
    <property type="entry name" value="2-NITROPROPANE DIOXYGENASE"/>
    <property type="match status" value="1"/>
</dbReference>
<sequence>MSLKTNGNYFANYILQFEPKSLDKVIEAGCKYFQFSWGLPSLEIISKIRNAGAKFGIQVSSKNNAEKALELKPDFLICQGLEAGGHIQATQYNKYALPQVLEVAGEIPVLVSGGISTGEDIRAAIHIGAAGVVMGTRFITTKESNLADIYTRKLLEAGENSTVYTNCYNKDWNAMHRVLRTNTFLNWEAEGCPLIGNKPGEGDVIAKSASGSDIYRYSARRPVEGDTGDLESMCMYAGEGISKIKDIPTAAELIERLWKEFENK</sequence>
<evidence type="ECO:0000256" key="3">
    <source>
        <dbReference type="ARBA" id="ARBA00023002"/>
    </source>
</evidence>
<dbReference type="Gene3D" id="3.20.20.70">
    <property type="entry name" value="Aldolase class I"/>
    <property type="match status" value="1"/>
</dbReference>
<accession>A0ABY9XZL6</accession>
<dbReference type="GO" id="GO:0004497">
    <property type="term" value="F:monooxygenase activity"/>
    <property type="evidence" value="ECO:0007669"/>
    <property type="project" value="UniProtKB-KW"/>
</dbReference>
<protein>
    <submittedName>
        <fullName evidence="4">Nitronate monooxygenase</fullName>
        <ecNumber evidence="4">1.13.12.-</ecNumber>
    </submittedName>
</protein>
<dbReference type="Proteomes" id="UP001303407">
    <property type="component" value="Chromosome"/>
</dbReference>
<dbReference type="SUPFAM" id="SSF51412">
    <property type="entry name" value="Inosine monophosphate dehydrogenase (IMPDH)"/>
    <property type="match status" value="1"/>
</dbReference>
<reference evidence="4 5" key="1">
    <citation type="submission" date="2023-09" db="EMBL/GenBank/DDBJ databases">
        <title>Thalassobella suaedae gen. nov., sp. nov., a marine bacterium of the family Flavobacteriaceae isolated from a halophyte Suaeda japonica.</title>
        <authorList>
            <person name="Lee S.Y."/>
            <person name="Hwang C.Y."/>
        </authorList>
    </citation>
    <scope>NUCLEOTIDE SEQUENCE [LARGE SCALE GENOMIC DNA]</scope>
    <source>
        <strain evidence="4 5">HL-DH10</strain>
    </source>
</reference>
<evidence type="ECO:0000256" key="2">
    <source>
        <dbReference type="ARBA" id="ARBA00022643"/>
    </source>
</evidence>
<name>A0ABY9XZL6_9FLAO</name>
<dbReference type="EC" id="1.13.12.-" evidence="4"/>
<keyword evidence="2" id="KW-0288">FMN</keyword>
<keyword evidence="4" id="KW-0503">Monooxygenase</keyword>
<keyword evidence="1" id="KW-0285">Flavoprotein</keyword>
<keyword evidence="5" id="KW-1185">Reference proteome</keyword>
<evidence type="ECO:0000256" key="1">
    <source>
        <dbReference type="ARBA" id="ARBA00022630"/>
    </source>
</evidence>
<dbReference type="Pfam" id="PF03060">
    <property type="entry name" value="NMO"/>
    <property type="match status" value="1"/>
</dbReference>
<evidence type="ECO:0000313" key="4">
    <source>
        <dbReference type="EMBL" id="WNH11374.1"/>
    </source>
</evidence>
<proteinExistence type="predicted"/>
<dbReference type="InterPro" id="IPR013785">
    <property type="entry name" value="Aldolase_TIM"/>
</dbReference>
<evidence type="ECO:0000313" key="5">
    <source>
        <dbReference type="Proteomes" id="UP001303407"/>
    </source>
</evidence>
<dbReference type="PANTHER" id="PTHR32332:SF20">
    <property type="entry name" value="2-NITROPROPANE DIOXYGENASE-LIKE PROTEIN"/>
    <property type="match status" value="1"/>
</dbReference>
<dbReference type="RefSeq" id="WP_415864418.1">
    <property type="nucleotide sequence ID" value="NZ_CP134536.1"/>
</dbReference>